<sequence length="125" mass="13494">MSRVSRKRLSPEPCIAQWRKPVAILDLGSTARCGAALDSGVSTGFWCPFLEPGQSWAAGHRATASCEGEAATAPATRSRTERTERPAELLEGLRAVVLVVLVVVVMLKLPKTCRSSRGTLHRMAH</sequence>
<comment type="caution">
    <text evidence="1">The sequence shown here is derived from an EMBL/GenBank/DDBJ whole genome shotgun (WGS) entry which is preliminary data.</text>
</comment>
<gene>
    <name evidence="1" type="ORF">SNAT2548_LOCUS799</name>
</gene>
<keyword evidence="2" id="KW-1185">Reference proteome</keyword>
<name>A0A812GSG4_9DINO</name>
<protein>
    <submittedName>
        <fullName evidence="1">Uncharacterized protein</fullName>
    </submittedName>
</protein>
<dbReference type="Proteomes" id="UP000604046">
    <property type="component" value="Unassembled WGS sequence"/>
</dbReference>
<proteinExistence type="predicted"/>
<evidence type="ECO:0000313" key="2">
    <source>
        <dbReference type="Proteomes" id="UP000604046"/>
    </source>
</evidence>
<organism evidence="1 2">
    <name type="scientific">Symbiodinium natans</name>
    <dbReference type="NCBI Taxonomy" id="878477"/>
    <lineage>
        <taxon>Eukaryota</taxon>
        <taxon>Sar</taxon>
        <taxon>Alveolata</taxon>
        <taxon>Dinophyceae</taxon>
        <taxon>Suessiales</taxon>
        <taxon>Symbiodiniaceae</taxon>
        <taxon>Symbiodinium</taxon>
    </lineage>
</organism>
<accession>A0A812GSG4</accession>
<dbReference type="EMBL" id="CAJNDS010000039">
    <property type="protein sequence ID" value="CAE6929845.1"/>
    <property type="molecule type" value="Genomic_DNA"/>
</dbReference>
<dbReference type="AlphaFoldDB" id="A0A812GSG4"/>
<evidence type="ECO:0000313" key="1">
    <source>
        <dbReference type="EMBL" id="CAE6929845.1"/>
    </source>
</evidence>
<reference evidence="1" key="1">
    <citation type="submission" date="2021-02" db="EMBL/GenBank/DDBJ databases">
        <authorList>
            <person name="Dougan E. K."/>
            <person name="Rhodes N."/>
            <person name="Thang M."/>
            <person name="Chan C."/>
        </authorList>
    </citation>
    <scope>NUCLEOTIDE SEQUENCE</scope>
</reference>